<accession>A0A0C2D7K7</accession>
<dbReference type="Proteomes" id="UP000031599">
    <property type="component" value="Unassembled WGS sequence"/>
</dbReference>
<evidence type="ECO:0000313" key="3">
    <source>
        <dbReference type="Proteomes" id="UP000031599"/>
    </source>
</evidence>
<dbReference type="AlphaFoldDB" id="A0A0C2D7K7"/>
<keyword evidence="1" id="KW-0472">Membrane</keyword>
<keyword evidence="1" id="KW-0812">Transmembrane</keyword>
<dbReference type="EMBL" id="JMCC02000022">
    <property type="protein sequence ID" value="KIG17605.1"/>
    <property type="molecule type" value="Genomic_DNA"/>
</dbReference>
<proteinExistence type="predicted"/>
<feature type="transmembrane region" description="Helical" evidence="1">
    <location>
        <begin position="96"/>
        <end position="119"/>
    </location>
</feature>
<comment type="caution">
    <text evidence="2">The sequence shown here is derived from an EMBL/GenBank/DDBJ whole genome shotgun (WGS) entry which is preliminary data.</text>
</comment>
<dbReference type="RefSeq" id="WP_052548216.1">
    <property type="nucleotide sequence ID" value="NZ_JMCC02000022.1"/>
</dbReference>
<keyword evidence="1" id="KW-1133">Transmembrane helix</keyword>
<reference evidence="2 3" key="1">
    <citation type="submission" date="2014-12" db="EMBL/GenBank/DDBJ databases">
        <title>Genome assembly of Enhygromyxa salina DSM 15201.</title>
        <authorList>
            <person name="Sharma G."/>
            <person name="Subramanian S."/>
        </authorList>
    </citation>
    <scope>NUCLEOTIDE SEQUENCE [LARGE SCALE GENOMIC DNA]</scope>
    <source>
        <strain evidence="2 3">DSM 15201</strain>
    </source>
</reference>
<name>A0A0C2D7K7_9BACT</name>
<organism evidence="2 3">
    <name type="scientific">Enhygromyxa salina</name>
    <dbReference type="NCBI Taxonomy" id="215803"/>
    <lineage>
        <taxon>Bacteria</taxon>
        <taxon>Pseudomonadati</taxon>
        <taxon>Myxococcota</taxon>
        <taxon>Polyangia</taxon>
        <taxon>Nannocystales</taxon>
        <taxon>Nannocystaceae</taxon>
        <taxon>Enhygromyxa</taxon>
    </lineage>
</organism>
<evidence type="ECO:0000313" key="2">
    <source>
        <dbReference type="EMBL" id="KIG17605.1"/>
    </source>
</evidence>
<sequence length="156" mass="17368">MGPQASIDVELEPDAAIELVAASFAAGRGWAIEREGLLALSIRRKRAFDYYFELEPGPDTPLLTPTVGLEVEARPLERGGAHVRAWTTHHDWLSQAAFLVADLSFFFGFHTFVAGVTALEQRRSRRRGKRRLVALAIEPLVPHQRAADPGPFRRGR</sequence>
<evidence type="ECO:0000256" key="1">
    <source>
        <dbReference type="SAM" id="Phobius"/>
    </source>
</evidence>
<protein>
    <submittedName>
        <fullName evidence="2">Uncharacterized protein</fullName>
    </submittedName>
</protein>
<gene>
    <name evidence="2" type="ORF">DB30_03086</name>
</gene>